<evidence type="ECO:0000313" key="1">
    <source>
        <dbReference type="EnsemblMetazoa" id="ACUA021883-PA"/>
    </source>
</evidence>
<reference evidence="2" key="1">
    <citation type="submission" date="2013-09" db="EMBL/GenBank/DDBJ databases">
        <title>The Genome Sequence of Anopheles culicifacies species A.</title>
        <authorList>
            <consortium name="The Broad Institute Genomics Platform"/>
            <person name="Neafsey D.E."/>
            <person name="Besansky N."/>
            <person name="Howell P."/>
            <person name="Walton C."/>
            <person name="Young S.K."/>
            <person name="Zeng Q."/>
            <person name="Gargeya S."/>
            <person name="Fitzgerald M."/>
            <person name="Haas B."/>
            <person name="Abouelleil A."/>
            <person name="Allen A.W."/>
            <person name="Alvarado L."/>
            <person name="Arachchi H.M."/>
            <person name="Berlin A.M."/>
            <person name="Chapman S.B."/>
            <person name="Gainer-Dewar J."/>
            <person name="Goldberg J."/>
            <person name="Griggs A."/>
            <person name="Gujja S."/>
            <person name="Hansen M."/>
            <person name="Howarth C."/>
            <person name="Imamovic A."/>
            <person name="Ireland A."/>
            <person name="Larimer J."/>
            <person name="McCowan C."/>
            <person name="Murphy C."/>
            <person name="Pearson M."/>
            <person name="Poon T.W."/>
            <person name="Priest M."/>
            <person name="Roberts A."/>
            <person name="Saif S."/>
            <person name="Shea T."/>
            <person name="Sisk P."/>
            <person name="Sykes S."/>
            <person name="Wortman J."/>
            <person name="Nusbaum C."/>
            <person name="Birren B."/>
        </authorList>
    </citation>
    <scope>NUCLEOTIDE SEQUENCE [LARGE SCALE GENOMIC DNA]</scope>
    <source>
        <strain evidence="2">A-37</strain>
    </source>
</reference>
<proteinExistence type="predicted"/>
<protein>
    <submittedName>
        <fullName evidence="1">Uncharacterized protein</fullName>
    </submittedName>
</protein>
<accession>A0A182MMK1</accession>
<dbReference type="AlphaFoldDB" id="A0A182MMK1"/>
<evidence type="ECO:0000313" key="2">
    <source>
        <dbReference type="Proteomes" id="UP000075883"/>
    </source>
</evidence>
<name>A0A182MMK1_9DIPT</name>
<dbReference type="EMBL" id="AXCM01005095">
    <property type="status" value="NOT_ANNOTATED_CDS"/>
    <property type="molecule type" value="Genomic_DNA"/>
</dbReference>
<reference evidence="1" key="2">
    <citation type="submission" date="2020-05" db="UniProtKB">
        <authorList>
            <consortium name="EnsemblMetazoa"/>
        </authorList>
    </citation>
    <scope>IDENTIFICATION</scope>
    <source>
        <strain evidence="1">A-37</strain>
    </source>
</reference>
<dbReference type="EnsemblMetazoa" id="ACUA021883-RA">
    <property type="protein sequence ID" value="ACUA021883-PA"/>
    <property type="gene ID" value="ACUA021883"/>
</dbReference>
<sequence>MGLKLYPAGEYQPSVRDQMKHFQWPYDTYREKSAPETAGNEREETEVMTPDNYAIGADHIQRKHRCEMCTDRNESLSMCARRPNSMRDHTILLTVPLPQSGRLPAAACKPVEVLVLHPYIYHPACRFALHSIKPILHIRKPLCQTPASRIEPLIRNQAGSVDDIDTCPDAGHAEHDLAQFACLIMTVDRSIIRHPVRYSLDRVREGNGGIDVLRDDTSRQPVLRAVCPLDNFLQCAKLQDALNRAKDFLTSNLHLIGYVREDGRFDKVPNGSGTFTSGLELGSFRLARFDVTQYLLELFLIYLRTLLNTFLERVAHLALTGHFGSFGDECIVDTVLHERTTSGTAILTMVGEDCIVCNFYRFVNFNKNSSQSIPTITSGLLPPSSSDTFFRLDVDAPFRMMRPVSTDPVNATLRMSGWATIAAPTVGPNPFTTLITPSGNPASFDSAAMCSALSGVCSAGFSTSVQPAARAGAHFQVSIRIG</sequence>
<keyword evidence="2" id="KW-1185">Reference proteome</keyword>
<dbReference type="Proteomes" id="UP000075883">
    <property type="component" value="Unassembled WGS sequence"/>
</dbReference>
<organism evidence="1 2">
    <name type="scientific">Anopheles culicifacies</name>
    <dbReference type="NCBI Taxonomy" id="139723"/>
    <lineage>
        <taxon>Eukaryota</taxon>
        <taxon>Metazoa</taxon>
        <taxon>Ecdysozoa</taxon>
        <taxon>Arthropoda</taxon>
        <taxon>Hexapoda</taxon>
        <taxon>Insecta</taxon>
        <taxon>Pterygota</taxon>
        <taxon>Neoptera</taxon>
        <taxon>Endopterygota</taxon>
        <taxon>Diptera</taxon>
        <taxon>Nematocera</taxon>
        <taxon>Culicoidea</taxon>
        <taxon>Culicidae</taxon>
        <taxon>Anophelinae</taxon>
        <taxon>Anopheles</taxon>
        <taxon>culicifacies species complex</taxon>
    </lineage>
</organism>
<dbReference type="VEuPathDB" id="VectorBase:ACUA021883"/>